<organism evidence="9 10">
    <name type="scientific">Brassica napus</name>
    <name type="common">Rape</name>
    <dbReference type="NCBI Taxonomy" id="3708"/>
    <lineage>
        <taxon>Eukaryota</taxon>
        <taxon>Viridiplantae</taxon>
        <taxon>Streptophyta</taxon>
        <taxon>Embryophyta</taxon>
        <taxon>Tracheophyta</taxon>
        <taxon>Spermatophyta</taxon>
        <taxon>Magnoliopsida</taxon>
        <taxon>eudicotyledons</taxon>
        <taxon>Gunneridae</taxon>
        <taxon>Pentapetalae</taxon>
        <taxon>rosids</taxon>
        <taxon>malvids</taxon>
        <taxon>Brassicales</taxon>
        <taxon>Brassicaceae</taxon>
        <taxon>Brassiceae</taxon>
        <taxon>Brassica</taxon>
    </lineage>
</organism>
<evidence type="ECO:0000259" key="7">
    <source>
        <dbReference type="Pfam" id="PF03168"/>
    </source>
</evidence>
<dbReference type="EMBL" id="LK032007">
    <property type="protein sequence ID" value="CDY10890.1"/>
    <property type="molecule type" value="Genomic_DNA"/>
</dbReference>
<dbReference type="PaxDb" id="3708-A0A078F8U9"/>
<feature type="region of interest" description="Disordered" evidence="5">
    <location>
        <begin position="1"/>
        <end position="37"/>
    </location>
</feature>
<proteinExistence type="predicted"/>
<dbReference type="GO" id="GO:0016020">
    <property type="term" value="C:membrane"/>
    <property type="evidence" value="ECO:0007669"/>
    <property type="project" value="UniProtKB-SubCell"/>
</dbReference>
<keyword evidence="2 6" id="KW-0812">Transmembrane</keyword>
<dbReference type="InterPro" id="IPR004864">
    <property type="entry name" value="LEA_2"/>
</dbReference>
<dbReference type="OrthoDB" id="764273at2759"/>
<dbReference type="PANTHER" id="PTHR31234">
    <property type="entry name" value="LATE EMBRYOGENESIS ABUNDANT (LEA) HYDROXYPROLINE-RICH GLYCOPROTEIN FAMILY"/>
    <property type="match status" value="1"/>
</dbReference>
<evidence type="ECO:0000313" key="10">
    <source>
        <dbReference type="Proteomes" id="UP000028999"/>
    </source>
</evidence>
<dbReference type="Proteomes" id="UP001295469">
    <property type="component" value="Chromosome C01"/>
</dbReference>
<keyword evidence="4 6" id="KW-0472">Membrane</keyword>
<evidence type="ECO:0000256" key="3">
    <source>
        <dbReference type="ARBA" id="ARBA00022989"/>
    </source>
</evidence>
<dbReference type="Pfam" id="PF03168">
    <property type="entry name" value="LEA_2"/>
    <property type="match status" value="1"/>
</dbReference>
<gene>
    <name evidence="9" type="primary">BnaC01g15050D</name>
    <name evidence="8" type="ORF">DARMORV10_C01P18590.1</name>
    <name evidence="9" type="ORF">GSBRNA2T00048788001</name>
</gene>
<comment type="subcellular location">
    <subcellularLocation>
        <location evidence="1">Membrane</location>
        <topology evidence="1">Single-pass membrane protein</topology>
    </subcellularLocation>
</comment>
<feature type="transmembrane region" description="Helical" evidence="6">
    <location>
        <begin position="47"/>
        <end position="75"/>
    </location>
</feature>
<dbReference type="Proteomes" id="UP000028999">
    <property type="component" value="Unassembled WGS sequence"/>
</dbReference>
<reference evidence="9" key="2">
    <citation type="submission" date="2014-06" db="EMBL/GenBank/DDBJ databases">
        <authorList>
            <person name="Genoscope - CEA"/>
        </authorList>
    </citation>
    <scope>NUCLEOTIDE SEQUENCE</scope>
</reference>
<evidence type="ECO:0000313" key="9">
    <source>
        <dbReference type="EMBL" id="CDY10890.1"/>
    </source>
</evidence>
<keyword evidence="3 6" id="KW-1133">Transmembrane helix</keyword>
<sequence length="239" mass="26745">MAESNGEDPAKPLAPLYLTPRSDQPEEDQYQDQTKQHVHHHHQRAKLILCCGFIASLTILIAVTFIVLSLTVFHLHSPKLTVTSISIIQPLDIVNGKVNTTQNATLAVEISLHNPNPAVFKVKDVTVLFYHDELVVVVGESTRRSETIPAKRTVEMNLTAEIDTRKLLASVPGLMEDFNGSVVLRNRVAVNGKVKMIKIFKKSVQLKTDCVVTMMMMNNSSKPSFDCTRTRNTYEHVRS</sequence>
<evidence type="ECO:0000256" key="6">
    <source>
        <dbReference type="SAM" id="Phobius"/>
    </source>
</evidence>
<dbReference type="AlphaFoldDB" id="A0A078F8U9"/>
<evidence type="ECO:0000313" key="8">
    <source>
        <dbReference type="EMBL" id="CAF2071130.1"/>
    </source>
</evidence>
<dbReference type="GO" id="GO:0098542">
    <property type="term" value="P:defense response to other organism"/>
    <property type="evidence" value="ECO:0007669"/>
    <property type="project" value="InterPro"/>
</dbReference>
<dbReference type="OMA" id="FDCTRTR"/>
<evidence type="ECO:0000256" key="2">
    <source>
        <dbReference type="ARBA" id="ARBA00022692"/>
    </source>
</evidence>
<evidence type="ECO:0000256" key="1">
    <source>
        <dbReference type="ARBA" id="ARBA00004167"/>
    </source>
</evidence>
<dbReference type="KEGG" id="bna:106349808"/>
<evidence type="ECO:0000256" key="5">
    <source>
        <dbReference type="SAM" id="MobiDB-lite"/>
    </source>
</evidence>
<name>A0A078F8U9_BRANA</name>
<dbReference type="InterPro" id="IPR044839">
    <property type="entry name" value="NDR1-like"/>
</dbReference>
<dbReference type="Gene3D" id="2.60.40.1820">
    <property type="match status" value="1"/>
</dbReference>
<dbReference type="SUPFAM" id="SSF117070">
    <property type="entry name" value="LEA14-like"/>
    <property type="match status" value="1"/>
</dbReference>
<keyword evidence="10" id="KW-1185">Reference proteome</keyword>
<dbReference type="EMBL" id="HG994365">
    <property type="protein sequence ID" value="CAF2071130.1"/>
    <property type="molecule type" value="Genomic_DNA"/>
</dbReference>
<reference evidence="9 10" key="1">
    <citation type="journal article" date="2014" name="Science">
        <title>Plant genetics. Early allopolyploid evolution in the post-Neolithic Brassica napus oilseed genome.</title>
        <authorList>
            <person name="Chalhoub B."/>
            <person name="Denoeud F."/>
            <person name="Liu S."/>
            <person name="Parkin I.A."/>
            <person name="Tang H."/>
            <person name="Wang X."/>
            <person name="Chiquet J."/>
            <person name="Belcram H."/>
            <person name="Tong C."/>
            <person name="Samans B."/>
            <person name="Correa M."/>
            <person name="Da Silva C."/>
            <person name="Just J."/>
            <person name="Falentin C."/>
            <person name="Koh C.S."/>
            <person name="Le Clainche I."/>
            <person name="Bernard M."/>
            <person name="Bento P."/>
            <person name="Noel B."/>
            <person name="Labadie K."/>
            <person name="Alberti A."/>
            <person name="Charles M."/>
            <person name="Arnaud D."/>
            <person name="Guo H."/>
            <person name="Daviaud C."/>
            <person name="Alamery S."/>
            <person name="Jabbari K."/>
            <person name="Zhao M."/>
            <person name="Edger P.P."/>
            <person name="Chelaifa H."/>
            <person name="Tack D."/>
            <person name="Lassalle G."/>
            <person name="Mestiri I."/>
            <person name="Schnel N."/>
            <person name="Le Paslier M.C."/>
            <person name="Fan G."/>
            <person name="Renault V."/>
            <person name="Bayer P.E."/>
            <person name="Golicz A.A."/>
            <person name="Manoli S."/>
            <person name="Lee T.H."/>
            <person name="Thi V.H."/>
            <person name="Chalabi S."/>
            <person name="Hu Q."/>
            <person name="Fan C."/>
            <person name="Tollenaere R."/>
            <person name="Lu Y."/>
            <person name="Battail C."/>
            <person name="Shen J."/>
            <person name="Sidebottom C.H."/>
            <person name="Wang X."/>
            <person name="Canaguier A."/>
            <person name="Chauveau A."/>
            <person name="Berard A."/>
            <person name="Deniot G."/>
            <person name="Guan M."/>
            <person name="Liu Z."/>
            <person name="Sun F."/>
            <person name="Lim Y.P."/>
            <person name="Lyons E."/>
            <person name="Town C.D."/>
            <person name="Bancroft I."/>
            <person name="Wang X."/>
            <person name="Meng J."/>
            <person name="Ma J."/>
            <person name="Pires J.C."/>
            <person name="King G.J."/>
            <person name="Brunel D."/>
            <person name="Delourme R."/>
            <person name="Renard M."/>
            <person name="Aury J.M."/>
            <person name="Adams K.L."/>
            <person name="Batley J."/>
            <person name="Snowdon R.J."/>
            <person name="Tost J."/>
            <person name="Edwards D."/>
            <person name="Zhou Y."/>
            <person name="Hua W."/>
            <person name="Sharpe A.G."/>
            <person name="Paterson A.H."/>
            <person name="Guan C."/>
            <person name="Wincker P."/>
        </authorList>
    </citation>
    <scope>NUCLEOTIDE SEQUENCE [LARGE SCALE GENOMIC DNA]</scope>
    <source>
        <strain evidence="10">cv. Darmor-bzh</strain>
    </source>
</reference>
<feature type="domain" description="Late embryogenesis abundant protein LEA-2 subgroup" evidence="7">
    <location>
        <begin position="110"/>
        <end position="207"/>
    </location>
</feature>
<dbReference type="PANTHER" id="PTHR31234:SF65">
    <property type="entry name" value="LATE EMBRYOGENESIS ABUNDANT PROTEIN, LEA_2 SUBGROUP"/>
    <property type="match status" value="1"/>
</dbReference>
<dbReference type="Gramene" id="CDY10890">
    <property type="protein sequence ID" value="CDY10890"/>
    <property type="gene ID" value="GSBRNA2T00048788001"/>
</dbReference>
<accession>A0A078F8U9</accession>
<protein>
    <submittedName>
        <fullName evidence="8">(rape) hypothetical protein</fullName>
    </submittedName>
    <submittedName>
        <fullName evidence="9">BnaC01g15050D protein</fullName>
    </submittedName>
</protein>
<dbReference type="STRING" id="3708.A0A078F8U9"/>
<reference evidence="8" key="3">
    <citation type="submission" date="2021-01" db="EMBL/GenBank/DDBJ databases">
        <authorList>
            <consortium name="Genoscope - CEA"/>
            <person name="William W."/>
        </authorList>
    </citation>
    <scope>NUCLEOTIDE SEQUENCE</scope>
</reference>
<evidence type="ECO:0000256" key="4">
    <source>
        <dbReference type="ARBA" id="ARBA00023136"/>
    </source>
</evidence>